<comment type="subcellular location">
    <subcellularLocation>
        <location evidence="3">Cell envelope</location>
    </subcellularLocation>
</comment>
<keyword evidence="10" id="KW-0411">Iron-sulfur</keyword>
<evidence type="ECO:0000256" key="4">
    <source>
        <dbReference type="ARBA" id="ARBA00010312"/>
    </source>
</evidence>
<dbReference type="PROSITE" id="PS00551">
    <property type="entry name" value="MOLYBDOPTERIN_PROK_1"/>
    <property type="match status" value="1"/>
</dbReference>
<gene>
    <name evidence="12" type="ORF">GIV53_09375</name>
</gene>
<comment type="similarity">
    <text evidence="4">Belongs to the prokaryotic molybdopterin-containing oxidoreductase family.</text>
</comment>
<dbReference type="GO" id="GO:0030151">
    <property type="term" value="F:molybdenum ion binding"/>
    <property type="evidence" value="ECO:0007669"/>
    <property type="project" value="TreeGrafter"/>
</dbReference>
<dbReference type="GO" id="GO:0009055">
    <property type="term" value="F:electron transfer activity"/>
    <property type="evidence" value="ECO:0007669"/>
    <property type="project" value="TreeGrafter"/>
</dbReference>
<evidence type="ECO:0000259" key="11">
    <source>
        <dbReference type="PROSITE" id="PS51669"/>
    </source>
</evidence>
<proteinExistence type="inferred from homology"/>
<dbReference type="GO" id="GO:0030313">
    <property type="term" value="C:cell envelope"/>
    <property type="evidence" value="ECO:0007669"/>
    <property type="project" value="UniProtKB-SubCell"/>
</dbReference>
<dbReference type="PROSITE" id="PS51669">
    <property type="entry name" value="4FE4S_MOW_BIS_MGD"/>
    <property type="match status" value="1"/>
</dbReference>
<evidence type="ECO:0000256" key="8">
    <source>
        <dbReference type="ARBA" id="ARBA00023002"/>
    </source>
</evidence>
<keyword evidence="6" id="KW-0500">Molybdenum</keyword>
<dbReference type="EMBL" id="WKAE01000074">
    <property type="protein sequence ID" value="MCF5629519.1"/>
    <property type="molecule type" value="Genomic_DNA"/>
</dbReference>
<comment type="caution">
    <text evidence="12">The sequence shown here is derived from an EMBL/GenBank/DDBJ whole genome shotgun (WGS) entry which is preliminary data.</text>
</comment>
<reference evidence="12" key="1">
    <citation type="submission" date="2019-11" db="EMBL/GenBank/DDBJ databases">
        <title>Epiphytic Pseudomonas syringae from cherry orchards.</title>
        <authorList>
            <person name="Hulin M.T."/>
        </authorList>
    </citation>
    <scope>NUCLEOTIDE SEQUENCE</scope>
    <source>
        <strain evidence="12">PA-2-5E</strain>
    </source>
</reference>
<sequence length="58" mass="5959">MTSLAIHTPKVTASTCCYCGVGCGVLIEHDGQKILGVSGDPTHPANYGKLCSKGSTLH</sequence>
<evidence type="ECO:0000256" key="1">
    <source>
        <dbReference type="ARBA" id="ARBA00001942"/>
    </source>
</evidence>
<keyword evidence="5" id="KW-0004">4Fe-4S</keyword>
<name>A0A9Q4A3Q3_PSESX</name>
<dbReference type="InterPro" id="IPR027467">
    <property type="entry name" value="MopterinOxRdtase_cofactor_BS"/>
</dbReference>
<evidence type="ECO:0000256" key="9">
    <source>
        <dbReference type="ARBA" id="ARBA00023004"/>
    </source>
</evidence>
<evidence type="ECO:0000256" key="10">
    <source>
        <dbReference type="ARBA" id="ARBA00023014"/>
    </source>
</evidence>
<dbReference type="GO" id="GO:0051539">
    <property type="term" value="F:4 iron, 4 sulfur cluster binding"/>
    <property type="evidence" value="ECO:0007669"/>
    <property type="project" value="UniProtKB-KW"/>
</dbReference>
<dbReference type="InterPro" id="IPR006963">
    <property type="entry name" value="Mopterin_OxRdtase_4Fe-4S_dom"/>
</dbReference>
<accession>A0A9Q4A3Q3</accession>
<keyword evidence="7" id="KW-0479">Metal-binding</keyword>
<evidence type="ECO:0000256" key="2">
    <source>
        <dbReference type="ARBA" id="ARBA00001966"/>
    </source>
</evidence>
<keyword evidence="8" id="KW-0560">Oxidoreductase</keyword>
<comment type="cofactor">
    <cofactor evidence="1">
        <name>Mo-bis(molybdopterin guanine dinucleotide)</name>
        <dbReference type="ChEBI" id="CHEBI:60539"/>
    </cofactor>
</comment>
<dbReference type="SMART" id="SM00926">
    <property type="entry name" value="Molybdop_Fe4S4"/>
    <property type="match status" value="1"/>
</dbReference>
<dbReference type="GO" id="GO:0009061">
    <property type="term" value="P:anaerobic respiration"/>
    <property type="evidence" value="ECO:0007669"/>
    <property type="project" value="TreeGrafter"/>
</dbReference>
<evidence type="ECO:0000256" key="5">
    <source>
        <dbReference type="ARBA" id="ARBA00022485"/>
    </source>
</evidence>
<dbReference type="Gene3D" id="2.20.25.90">
    <property type="entry name" value="ADC-like domains"/>
    <property type="match status" value="1"/>
</dbReference>
<feature type="non-terminal residue" evidence="12">
    <location>
        <position position="58"/>
    </location>
</feature>
<dbReference type="GO" id="GO:0016491">
    <property type="term" value="F:oxidoreductase activity"/>
    <property type="evidence" value="ECO:0007669"/>
    <property type="project" value="UniProtKB-KW"/>
</dbReference>
<protein>
    <recommendedName>
        <fullName evidence="11">4Fe-4S Mo/W bis-MGD-type domain-containing protein</fullName>
    </recommendedName>
</protein>
<evidence type="ECO:0000313" key="13">
    <source>
        <dbReference type="Proteomes" id="UP000814010"/>
    </source>
</evidence>
<feature type="domain" description="4Fe-4S Mo/W bis-MGD-type" evidence="11">
    <location>
        <begin position="9"/>
        <end position="58"/>
    </location>
</feature>
<dbReference type="SUPFAM" id="SSF53706">
    <property type="entry name" value="Formate dehydrogenase/DMSO reductase, domains 1-3"/>
    <property type="match status" value="1"/>
</dbReference>
<dbReference type="AlphaFoldDB" id="A0A9Q4A3Q3"/>
<evidence type="ECO:0000256" key="6">
    <source>
        <dbReference type="ARBA" id="ARBA00022505"/>
    </source>
</evidence>
<dbReference type="PANTHER" id="PTHR43598">
    <property type="entry name" value="TUNGSTEN-CONTAINING FORMYLMETHANOFURAN DEHYDROGENASE 2 SUBUNIT B"/>
    <property type="match status" value="1"/>
</dbReference>
<evidence type="ECO:0000313" key="12">
    <source>
        <dbReference type="EMBL" id="MCF5629519.1"/>
    </source>
</evidence>
<organism evidence="12 13">
    <name type="scientific">Pseudomonas syringae</name>
    <dbReference type="NCBI Taxonomy" id="317"/>
    <lineage>
        <taxon>Bacteria</taxon>
        <taxon>Pseudomonadati</taxon>
        <taxon>Pseudomonadota</taxon>
        <taxon>Gammaproteobacteria</taxon>
        <taxon>Pseudomonadales</taxon>
        <taxon>Pseudomonadaceae</taxon>
        <taxon>Pseudomonas</taxon>
    </lineage>
</organism>
<dbReference type="PANTHER" id="PTHR43598:SF1">
    <property type="entry name" value="FORMATE DEHYDROGENASE-O MAJOR SUBUNIT"/>
    <property type="match status" value="1"/>
</dbReference>
<dbReference type="Proteomes" id="UP000814010">
    <property type="component" value="Unassembled WGS sequence"/>
</dbReference>
<evidence type="ECO:0000256" key="3">
    <source>
        <dbReference type="ARBA" id="ARBA00004196"/>
    </source>
</evidence>
<comment type="cofactor">
    <cofactor evidence="2">
        <name>[4Fe-4S] cluster</name>
        <dbReference type="ChEBI" id="CHEBI:49883"/>
    </cofactor>
</comment>
<dbReference type="RefSeq" id="WP_236452637.1">
    <property type="nucleotide sequence ID" value="NZ_WKAE01000074.1"/>
</dbReference>
<evidence type="ECO:0000256" key="7">
    <source>
        <dbReference type="ARBA" id="ARBA00022723"/>
    </source>
</evidence>
<dbReference type="Pfam" id="PF04879">
    <property type="entry name" value="Molybdop_Fe4S4"/>
    <property type="match status" value="1"/>
</dbReference>
<keyword evidence="9" id="KW-0408">Iron</keyword>